<dbReference type="InterPro" id="IPR036291">
    <property type="entry name" value="NAD(P)-bd_dom_sf"/>
</dbReference>
<reference evidence="3" key="1">
    <citation type="submission" date="2018-05" db="EMBL/GenBank/DDBJ databases">
        <title>Draft genome sequence of Stemphylium lycopersici strain CIDEFI 213.</title>
        <authorList>
            <person name="Medina R."/>
            <person name="Franco M.E.E."/>
            <person name="Lucentini C.G."/>
            <person name="Saparrat M.C.N."/>
            <person name="Balatti P.A."/>
        </authorList>
    </citation>
    <scope>NUCLEOTIDE SEQUENCE [LARGE SCALE GENOMIC DNA]</scope>
    <source>
        <strain evidence="3">CIDEFI 213</strain>
    </source>
</reference>
<dbReference type="GO" id="GO:0004029">
    <property type="term" value="F:aldehyde dehydrogenase (NAD+) activity"/>
    <property type="evidence" value="ECO:0007669"/>
    <property type="project" value="TreeGrafter"/>
</dbReference>
<evidence type="ECO:0000313" key="2">
    <source>
        <dbReference type="EMBL" id="RAR15963.1"/>
    </source>
</evidence>
<proteinExistence type="predicted"/>
<evidence type="ECO:0000313" key="3">
    <source>
        <dbReference type="Proteomes" id="UP000249619"/>
    </source>
</evidence>
<name>A0A364NFS7_STELY</name>
<gene>
    <name evidence="2" type="ORF">DDE83_000760</name>
</gene>
<dbReference type="Proteomes" id="UP000249619">
    <property type="component" value="Unassembled WGS sequence"/>
</dbReference>
<dbReference type="EMBL" id="QGDH01000007">
    <property type="protein sequence ID" value="RAR15963.1"/>
    <property type="molecule type" value="Genomic_DNA"/>
</dbReference>
<dbReference type="STRING" id="183478.A0A364NFS7"/>
<comment type="caution">
    <text evidence="2">The sequence shown here is derived from an EMBL/GenBank/DDBJ whole genome shotgun (WGS) entry which is preliminary data.</text>
</comment>
<dbReference type="InterPro" id="IPR016040">
    <property type="entry name" value="NAD(P)-bd_dom"/>
</dbReference>
<dbReference type="AlphaFoldDB" id="A0A364NFS7"/>
<feature type="domain" description="NAD(P)-binding" evidence="1">
    <location>
        <begin position="14"/>
        <end position="106"/>
    </location>
</feature>
<dbReference type="PANTHER" id="PTHR48079:SF8">
    <property type="entry name" value="NAD(P)-BINDING DOMAIN-CONTAINING PROTEIN"/>
    <property type="match status" value="1"/>
</dbReference>
<sequence length="351" mass="37760">MLPKTNTTRIFLTGATGYVGGEVLYTLVKSGFDASQITLLIRDAAKAEQVKAAYPGVGICVSDLDDVQTVKREASSVNIVLNLASTSHATSAKAIAEGLQDQARKTSSPGYWIQISGATCYAADEIASGKFGYRSDAIYDDVKDKDTILSTLRNNPKRTVENTVLSQPTYAVKTALIIGPLIYGVGRGPSHRRSIQAPEIAKSTINLKHAFKLNDGKNIWSNIHVQDLANLVHLLVSAAQQGETGMWNDDGVYNVENGKMTFEQLNTTIANEAHKQGAIRKDAAAHTETIDAAKADSLSSHAAVLWGTNARTRASKARQVLNWSPSGVSLVDTIPDLVRREAEAWKANPGN</sequence>
<keyword evidence="3" id="KW-1185">Reference proteome</keyword>
<dbReference type="InterPro" id="IPR051783">
    <property type="entry name" value="NAD(P)-dependent_oxidoreduct"/>
</dbReference>
<evidence type="ECO:0000259" key="1">
    <source>
        <dbReference type="Pfam" id="PF13460"/>
    </source>
</evidence>
<protein>
    <submittedName>
        <fullName evidence="2">Nad(P)-binding protein</fullName>
    </submittedName>
</protein>
<dbReference type="Pfam" id="PF13460">
    <property type="entry name" value="NAD_binding_10"/>
    <property type="match status" value="1"/>
</dbReference>
<dbReference type="Gene3D" id="3.40.50.720">
    <property type="entry name" value="NAD(P)-binding Rossmann-like Domain"/>
    <property type="match status" value="1"/>
</dbReference>
<dbReference type="GO" id="GO:0005737">
    <property type="term" value="C:cytoplasm"/>
    <property type="evidence" value="ECO:0007669"/>
    <property type="project" value="TreeGrafter"/>
</dbReference>
<accession>A0A364NFS7</accession>
<dbReference type="SUPFAM" id="SSF51735">
    <property type="entry name" value="NAD(P)-binding Rossmann-fold domains"/>
    <property type="match status" value="1"/>
</dbReference>
<dbReference type="PANTHER" id="PTHR48079">
    <property type="entry name" value="PROTEIN YEEZ"/>
    <property type="match status" value="1"/>
</dbReference>
<organism evidence="2 3">
    <name type="scientific">Stemphylium lycopersici</name>
    <name type="common">Tomato gray leaf spot disease fungus</name>
    <name type="synonym">Thyrospora lycopersici</name>
    <dbReference type="NCBI Taxonomy" id="183478"/>
    <lineage>
        <taxon>Eukaryota</taxon>
        <taxon>Fungi</taxon>
        <taxon>Dikarya</taxon>
        <taxon>Ascomycota</taxon>
        <taxon>Pezizomycotina</taxon>
        <taxon>Dothideomycetes</taxon>
        <taxon>Pleosporomycetidae</taxon>
        <taxon>Pleosporales</taxon>
        <taxon>Pleosporineae</taxon>
        <taxon>Pleosporaceae</taxon>
        <taxon>Stemphylium</taxon>
    </lineage>
</organism>